<evidence type="ECO:0000256" key="7">
    <source>
        <dbReference type="ARBA" id="ARBA00022679"/>
    </source>
</evidence>
<gene>
    <name evidence="17" type="ORF">BBW65_00385</name>
</gene>
<feature type="transmembrane region" description="Helical" evidence="13">
    <location>
        <begin position="563"/>
        <end position="581"/>
    </location>
</feature>
<dbReference type="AlphaFoldDB" id="A0A1B1U3N7"/>
<evidence type="ECO:0000313" key="18">
    <source>
        <dbReference type="Proteomes" id="UP000092884"/>
    </source>
</evidence>
<dbReference type="OrthoDB" id="9782569at2"/>
<dbReference type="Pfam" id="PF02302">
    <property type="entry name" value="PTS_IIB"/>
    <property type="match status" value="1"/>
</dbReference>
<dbReference type="Pfam" id="PF02378">
    <property type="entry name" value="PTS_EIIC"/>
    <property type="match status" value="1"/>
</dbReference>
<evidence type="ECO:0000256" key="11">
    <source>
        <dbReference type="ARBA" id="ARBA00023136"/>
    </source>
</evidence>
<evidence type="ECO:0000256" key="13">
    <source>
        <dbReference type="SAM" id="Phobius"/>
    </source>
</evidence>
<keyword evidence="8" id="KW-0598">Phosphotransferase system</keyword>
<reference evidence="18" key="1">
    <citation type="submission" date="2016-07" db="EMBL/GenBank/DDBJ databases">
        <authorList>
            <person name="Florea S."/>
            <person name="Webb J.S."/>
            <person name="Jaromczyk J."/>
            <person name="Schardl C.L."/>
        </authorList>
    </citation>
    <scope>NUCLEOTIDE SEQUENCE [LARGE SCALE GENOMIC DNA]</scope>
    <source>
        <strain evidence="18">MIT 01-6242</strain>
    </source>
</reference>
<dbReference type="PROSITE" id="PS51099">
    <property type="entry name" value="PTS_EIIB_TYPE_2"/>
    <property type="match status" value="1"/>
</dbReference>
<dbReference type="EMBL" id="CP016503">
    <property type="protein sequence ID" value="ANV97370.1"/>
    <property type="molecule type" value="Genomic_DNA"/>
</dbReference>
<evidence type="ECO:0000256" key="3">
    <source>
        <dbReference type="ARBA" id="ARBA00022448"/>
    </source>
</evidence>
<evidence type="ECO:0000256" key="1">
    <source>
        <dbReference type="ARBA" id="ARBA00004429"/>
    </source>
</evidence>
<keyword evidence="5" id="KW-0597">Phosphoprotein</keyword>
<keyword evidence="7" id="KW-0808">Transferase</keyword>
<dbReference type="Proteomes" id="UP000092884">
    <property type="component" value="Chromosome"/>
</dbReference>
<organism evidence="17 18">
    <name type="scientific">Helicobacter enhydrae</name>
    <dbReference type="NCBI Taxonomy" id="222136"/>
    <lineage>
        <taxon>Bacteria</taxon>
        <taxon>Pseudomonadati</taxon>
        <taxon>Campylobacterota</taxon>
        <taxon>Epsilonproteobacteria</taxon>
        <taxon>Campylobacterales</taxon>
        <taxon>Helicobacteraceae</taxon>
        <taxon>Helicobacter</taxon>
    </lineage>
</organism>
<dbReference type="GO" id="GO:0005737">
    <property type="term" value="C:cytoplasm"/>
    <property type="evidence" value="ECO:0007669"/>
    <property type="project" value="UniProtKB-SubCell"/>
</dbReference>
<dbReference type="GO" id="GO:0005886">
    <property type="term" value="C:plasma membrane"/>
    <property type="evidence" value="ECO:0007669"/>
    <property type="project" value="UniProtKB-SubCell"/>
</dbReference>
<dbReference type="InterPro" id="IPR003501">
    <property type="entry name" value="PTS_EIIB_2/3"/>
</dbReference>
<dbReference type="Gene3D" id="3.40.50.2300">
    <property type="match status" value="1"/>
</dbReference>
<dbReference type="Gene3D" id="3.40.930.10">
    <property type="entry name" value="Mannitol-specific EII, Chain A"/>
    <property type="match status" value="1"/>
</dbReference>
<feature type="transmembrane region" description="Helical" evidence="13">
    <location>
        <begin position="370"/>
        <end position="403"/>
    </location>
</feature>
<dbReference type="GO" id="GO:0009401">
    <property type="term" value="P:phosphoenolpyruvate-dependent sugar phosphotransferase system"/>
    <property type="evidence" value="ECO:0007669"/>
    <property type="project" value="UniProtKB-KW"/>
</dbReference>
<dbReference type="PROSITE" id="PS51094">
    <property type="entry name" value="PTS_EIIA_TYPE_2"/>
    <property type="match status" value="1"/>
</dbReference>
<feature type="domain" description="PTS EIIC type-2" evidence="16">
    <location>
        <begin position="287"/>
        <end position="631"/>
    </location>
</feature>
<feature type="transmembrane region" description="Helical" evidence="13">
    <location>
        <begin position="298"/>
        <end position="319"/>
    </location>
</feature>
<dbReference type="PROSITE" id="PS00372">
    <property type="entry name" value="PTS_EIIA_TYPE_2_HIS"/>
    <property type="match status" value="1"/>
</dbReference>
<dbReference type="CDD" id="cd00211">
    <property type="entry name" value="PTS_IIA_fru"/>
    <property type="match status" value="1"/>
</dbReference>
<dbReference type="InterPro" id="IPR013014">
    <property type="entry name" value="PTS_EIIC_2"/>
</dbReference>
<feature type="transmembrane region" description="Helical" evidence="13">
    <location>
        <begin position="339"/>
        <end position="363"/>
    </location>
</feature>
<evidence type="ECO:0000313" key="17">
    <source>
        <dbReference type="EMBL" id="ANV97370.1"/>
    </source>
</evidence>
<keyword evidence="3" id="KW-0813">Transport</keyword>
<dbReference type="InterPro" id="IPR004715">
    <property type="entry name" value="PTS_IIA_fruc"/>
</dbReference>
<feature type="transmembrane region" description="Helical" evidence="13">
    <location>
        <begin position="503"/>
        <end position="525"/>
    </location>
</feature>
<dbReference type="STRING" id="222136.BBW65_00385"/>
<dbReference type="FunFam" id="3.40.930.10:FF:000009">
    <property type="entry name" value="PTS system, fructose specific IIABC component"/>
    <property type="match status" value="1"/>
</dbReference>
<dbReference type="NCBIfam" id="TIGR01427">
    <property type="entry name" value="PTS_IIC_fructo"/>
    <property type="match status" value="1"/>
</dbReference>
<keyword evidence="11 13" id="KW-0472">Membrane</keyword>
<evidence type="ECO:0000256" key="6">
    <source>
        <dbReference type="ARBA" id="ARBA00022597"/>
    </source>
</evidence>
<protein>
    <submittedName>
        <fullName evidence="17">PTS fructose transporter subunit IIC</fullName>
    </submittedName>
</protein>
<keyword evidence="9 13" id="KW-0812">Transmembrane</keyword>
<evidence type="ECO:0000256" key="12">
    <source>
        <dbReference type="SAM" id="Coils"/>
    </source>
</evidence>
<dbReference type="InterPro" id="IPR050864">
    <property type="entry name" value="Bacterial_PTS_Sugar_Transport"/>
</dbReference>
<dbReference type="SUPFAM" id="SSF55804">
    <property type="entry name" value="Phoshotransferase/anion transport protein"/>
    <property type="match status" value="1"/>
</dbReference>
<dbReference type="NCBIfam" id="TIGR00848">
    <property type="entry name" value="fruA"/>
    <property type="match status" value="1"/>
</dbReference>
<name>A0A1B1U3N7_9HELI</name>
<evidence type="ECO:0000256" key="2">
    <source>
        <dbReference type="ARBA" id="ARBA00004496"/>
    </source>
</evidence>
<dbReference type="GO" id="GO:0005351">
    <property type="term" value="F:carbohydrate:proton symporter activity"/>
    <property type="evidence" value="ECO:0007669"/>
    <property type="project" value="InterPro"/>
</dbReference>
<dbReference type="InterPro" id="IPR002178">
    <property type="entry name" value="PTS_EIIA_type-2_dom"/>
</dbReference>
<keyword evidence="4" id="KW-1003">Cell membrane</keyword>
<dbReference type="PANTHER" id="PTHR30505:SF28">
    <property type="entry name" value="PTS SYSTEM 2-O-ALPHA-MANNOSYL-D-GLYCERATE-SPECIFIC EIIABC COMPONENT"/>
    <property type="match status" value="1"/>
</dbReference>
<evidence type="ECO:0000256" key="5">
    <source>
        <dbReference type="ARBA" id="ARBA00022553"/>
    </source>
</evidence>
<dbReference type="NCBIfam" id="TIGR00829">
    <property type="entry name" value="FRU"/>
    <property type="match status" value="1"/>
</dbReference>
<sequence length="631" mass="66458">MKITDLLCLQSIDLNASAVDKKSAIASAVDLVAKSGNLNDVASYHQAVLKRESEGSTGIGEGVAIPHAKSSSVKKATLAAMVFRGGVEFESFDGENVELLFMIAAPEGGAEEHLVILSKLSELLMKGDFVQNLIGASSKEEFLSIIDKAQNEIDAVENQQECVAKEAQIIAITACPTGIAHTYMAAQALQDKAREMGVQIKVETRGSSGVKNELSSQDIQNASAVIVAADTQVPLGRLRGKKVIFCKVADGIYRPKELLDEALGGNVEIYQAESLGEQSTSKEGNRIYKHLMNGVSHMLPFVVAGGILIALAFLVDGLFVDMQNASDGVKKAFGSNNELASFLMNLGKLAFGFMLPILSAFIAQSIADRPALLVGFVGGAIAGNGQSGFLGALLAGFLAGYLILWLKKAFELLPSSLDGLKTILFYPVFGTLLVGVLMLFVVEPPVGYLNQMLNSGLNSMSGEWKVLLGMLLGAMMATDLGGPINKAAYVFGVAGIASENYDIMAAVMVGGMVPPLAIAIATLLFPSRFTPQERKSGPTNFVMGFSFITEGAIPFAAADPLRVLGSCIVGSAVAGGMSMYFGCELRAPHGGIFVFPVVKSVGYYLLSLFVGSLIGACLLGILKKKIPAVES</sequence>
<proteinExistence type="predicted"/>
<dbReference type="InterPro" id="IPR006327">
    <property type="entry name" value="PTS_IIC_fruc"/>
</dbReference>
<keyword evidence="6" id="KW-0762">Sugar transport</keyword>
<keyword evidence="18" id="KW-1185">Reference proteome</keyword>
<evidence type="ECO:0000256" key="10">
    <source>
        <dbReference type="ARBA" id="ARBA00022989"/>
    </source>
</evidence>
<dbReference type="SUPFAM" id="SSF52794">
    <property type="entry name" value="PTS system IIB component-like"/>
    <property type="match status" value="1"/>
</dbReference>
<accession>A0A1B1U3N7</accession>
<feature type="coiled-coil region" evidence="12">
    <location>
        <begin position="139"/>
        <end position="166"/>
    </location>
</feature>
<comment type="subcellular location">
    <subcellularLocation>
        <location evidence="1">Cell inner membrane</location>
        <topology evidence="1">Multi-pass membrane protein</topology>
    </subcellularLocation>
    <subcellularLocation>
        <location evidence="2">Cytoplasm</location>
    </subcellularLocation>
</comment>
<dbReference type="GO" id="GO:0022877">
    <property type="term" value="F:protein-N(PI)-phosphohistidine-fructose phosphotransferase system transporter activity"/>
    <property type="evidence" value="ECO:0007669"/>
    <property type="project" value="InterPro"/>
</dbReference>
<dbReference type="GO" id="GO:0090563">
    <property type="term" value="F:protein-phosphocysteine-sugar phosphotransferase activity"/>
    <property type="evidence" value="ECO:0007669"/>
    <property type="project" value="TreeGrafter"/>
</dbReference>
<keyword evidence="12" id="KW-0175">Coiled coil</keyword>
<keyword evidence="10 13" id="KW-1133">Transmembrane helix</keyword>
<dbReference type="InterPro" id="IPR013011">
    <property type="entry name" value="PTS_EIIB_2"/>
</dbReference>
<evidence type="ECO:0000259" key="14">
    <source>
        <dbReference type="PROSITE" id="PS51094"/>
    </source>
</evidence>
<dbReference type="InterPro" id="IPR003353">
    <property type="entry name" value="PTS_IIB_fruc"/>
</dbReference>
<dbReference type="InterPro" id="IPR003352">
    <property type="entry name" value="PTS_EIIC"/>
</dbReference>
<dbReference type="InterPro" id="IPR016152">
    <property type="entry name" value="PTrfase/Anion_transptr"/>
</dbReference>
<dbReference type="PANTHER" id="PTHR30505">
    <property type="entry name" value="FRUCTOSE-LIKE PERMEASE"/>
    <property type="match status" value="1"/>
</dbReference>
<dbReference type="RefSeq" id="WP_066338268.1">
    <property type="nucleotide sequence ID" value="NZ_CP016503.1"/>
</dbReference>
<evidence type="ECO:0000259" key="15">
    <source>
        <dbReference type="PROSITE" id="PS51099"/>
    </source>
</evidence>
<feature type="domain" description="PTS EIIA type-2" evidence="14">
    <location>
        <begin position="5"/>
        <end position="149"/>
    </location>
</feature>
<feature type="domain" description="PTS EIIB type-2" evidence="15">
    <location>
        <begin position="169"/>
        <end position="264"/>
    </location>
</feature>
<evidence type="ECO:0000256" key="4">
    <source>
        <dbReference type="ARBA" id="ARBA00022475"/>
    </source>
</evidence>
<evidence type="ECO:0000259" key="16">
    <source>
        <dbReference type="PROSITE" id="PS51104"/>
    </source>
</evidence>
<dbReference type="PROSITE" id="PS51104">
    <property type="entry name" value="PTS_EIIC_TYPE_2"/>
    <property type="match status" value="1"/>
</dbReference>
<feature type="transmembrane region" description="Helical" evidence="13">
    <location>
        <begin position="423"/>
        <end position="442"/>
    </location>
</feature>
<dbReference type="FunFam" id="3.40.50.2300:FF:000014">
    <property type="entry name" value="PTS system fructose-like transporter subunit IIB"/>
    <property type="match status" value="1"/>
</dbReference>
<dbReference type="CDD" id="cd05569">
    <property type="entry name" value="PTS_IIB_fructose"/>
    <property type="match status" value="1"/>
</dbReference>
<evidence type="ECO:0000256" key="8">
    <source>
        <dbReference type="ARBA" id="ARBA00022683"/>
    </source>
</evidence>
<dbReference type="InterPro" id="IPR036095">
    <property type="entry name" value="PTS_EIIB-like_sf"/>
</dbReference>
<feature type="transmembrane region" description="Helical" evidence="13">
    <location>
        <begin position="601"/>
        <end position="622"/>
    </location>
</feature>
<evidence type="ECO:0000256" key="9">
    <source>
        <dbReference type="ARBA" id="ARBA00022692"/>
    </source>
</evidence>
<dbReference type="Pfam" id="PF00359">
    <property type="entry name" value="PTS_EIIA_2"/>
    <property type="match status" value="1"/>
</dbReference>
<dbReference type="KEGG" id="het:BBW65_00385"/>